<evidence type="ECO:0000259" key="1">
    <source>
        <dbReference type="Pfam" id="PF00144"/>
    </source>
</evidence>
<dbReference type="InterPro" id="IPR012338">
    <property type="entry name" value="Beta-lactam/transpept-like"/>
</dbReference>
<evidence type="ECO:0000313" key="2">
    <source>
        <dbReference type="EMBL" id="GIE48789.1"/>
    </source>
</evidence>
<reference evidence="2" key="1">
    <citation type="submission" date="2021-01" db="EMBL/GenBank/DDBJ databases">
        <title>Whole genome shotgun sequence of Actinoplanes nipponensis NBRC 14063.</title>
        <authorList>
            <person name="Komaki H."/>
            <person name="Tamura T."/>
        </authorList>
    </citation>
    <scope>NUCLEOTIDE SEQUENCE</scope>
    <source>
        <strain evidence="2">NBRC 14063</strain>
    </source>
</reference>
<gene>
    <name evidence="2" type="ORF">Ani05nite_23230</name>
</gene>
<dbReference type="AlphaFoldDB" id="A0A919JL43"/>
<dbReference type="Proteomes" id="UP000647172">
    <property type="component" value="Unassembled WGS sequence"/>
</dbReference>
<dbReference type="Pfam" id="PF00144">
    <property type="entry name" value="Beta-lactamase"/>
    <property type="match status" value="1"/>
</dbReference>
<evidence type="ECO:0000313" key="3">
    <source>
        <dbReference type="Proteomes" id="UP000647172"/>
    </source>
</evidence>
<name>A0A919JL43_9ACTN</name>
<dbReference type="RefSeq" id="WP_203767692.1">
    <property type="nucleotide sequence ID" value="NZ_BAAAYJ010000116.1"/>
</dbReference>
<dbReference type="PANTHER" id="PTHR43319:SF3">
    <property type="entry name" value="BETA-LACTAMASE-RELATED DOMAIN-CONTAINING PROTEIN"/>
    <property type="match status" value="1"/>
</dbReference>
<proteinExistence type="predicted"/>
<protein>
    <submittedName>
        <fullName evidence="2">Serine hydrolase</fullName>
    </submittedName>
</protein>
<dbReference type="InterPro" id="IPR052907">
    <property type="entry name" value="Beta-lactamase/esterase"/>
</dbReference>
<dbReference type="EMBL" id="BOMQ01000026">
    <property type="protein sequence ID" value="GIE48789.1"/>
    <property type="molecule type" value="Genomic_DNA"/>
</dbReference>
<dbReference type="PANTHER" id="PTHR43319">
    <property type="entry name" value="BETA-LACTAMASE-RELATED"/>
    <property type="match status" value="1"/>
</dbReference>
<comment type="caution">
    <text evidence="2">The sequence shown here is derived from an EMBL/GenBank/DDBJ whole genome shotgun (WGS) entry which is preliminary data.</text>
</comment>
<dbReference type="InterPro" id="IPR001466">
    <property type="entry name" value="Beta-lactam-related"/>
</dbReference>
<keyword evidence="3" id="KW-1185">Reference proteome</keyword>
<accession>A0A919JL43</accession>
<dbReference type="GO" id="GO:0016787">
    <property type="term" value="F:hydrolase activity"/>
    <property type="evidence" value="ECO:0007669"/>
    <property type="project" value="UniProtKB-KW"/>
</dbReference>
<dbReference type="Gene3D" id="3.40.710.10">
    <property type="entry name" value="DD-peptidase/beta-lactamase superfamily"/>
    <property type="match status" value="1"/>
</dbReference>
<organism evidence="2 3">
    <name type="scientific">Actinoplanes nipponensis</name>
    <dbReference type="NCBI Taxonomy" id="135950"/>
    <lineage>
        <taxon>Bacteria</taxon>
        <taxon>Bacillati</taxon>
        <taxon>Actinomycetota</taxon>
        <taxon>Actinomycetes</taxon>
        <taxon>Micromonosporales</taxon>
        <taxon>Micromonosporaceae</taxon>
        <taxon>Actinoplanes</taxon>
    </lineage>
</organism>
<sequence>MSLVRGTVAPGFAKVRECFAAEMARLGDVGAQLAVYRHGRPVVDLWTIDPDALLGLLSVTKGAAFIVVALLAQDGVIDVRRSVRHYWPQFIPDVTVRELLGHRAGLIGVDGGFGPAELADDRIIAERLAKQRPYWPRGAGYGDHALVIGALAGEVVRRVTGRSLQQTYEQRVRAPYGIDLYLGLPAELEPRFRPLRAPVGREPGPDPAGLTGIALNRHADPPTDLTVFANSRTVRARGPASAGGVGNARGIARLYAAALSGLNGREPLLRPATIAEFGTAGAPAPDLLSGGSGAQFGLGFEALTTPYPFLGPAAFGHFGAAGSLGLADPRSGVAYGYARDRLAQPHGGGAVENDHLVAAVIQAADA</sequence>
<dbReference type="SUPFAM" id="SSF56601">
    <property type="entry name" value="beta-lactamase/transpeptidase-like"/>
    <property type="match status" value="1"/>
</dbReference>
<keyword evidence="2" id="KW-0378">Hydrolase</keyword>
<feature type="domain" description="Beta-lactamase-related" evidence="1">
    <location>
        <begin position="16"/>
        <end position="337"/>
    </location>
</feature>